<name>A0A1C7MUX8_9FUNG</name>
<dbReference type="AlphaFoldDB" id="A0A1C7MUX8"/>
<accession>A0A1C7MUX8</accession>
<sequence>MEILRRFQEFLNRTVYYEGQNIHTYPNIHLANSRYTGRFQTNIFFPKLGELTHRMHPDA</sequence>
<evidence type="ECO:0000313" key="1">
    <source>
        <dbReference type="EMBL" id="OBZ80671.1"/>
    </source>
</evidence>
<organism evidence="1 2">
    <name type="scientific">Choanephora cucurbitarum</name>
    <dbReference type="NCBI Taxonomy" id="101091"/>
    <lineage>
        <taxon>Eukaryota</taxon>
        <taxon>Fungi</taxon>
        <taxon>Fungi incertae sedis</taxon>
        <taxon>Mucoromycota</taxon>
        <taxon>Mucoromycotina</taxon>
        <taxon>Mucoromycetes</taxon>
        <taxon>Mucorales</taxon>
        <taxon>Mucorineae</taxon>
        <taxon>Choanephoraceae</taxon>
        <taxon>Choanephoroideae</taxon>
        <taxon>Choanephora</taxon>
    </lineage>
</organism>
<protein>
    <submittedName>
        <fullName evidence="1">Uncharacterized protein</fullName>
    </submittedName>
</protein>
<keyword evidence="2" id="KW-1185">Reference proteome</keyword>
<proteinExistence type="predicted"/>
<gene>
    <name evidence="1" type="ORF">A0J61_11280</name>
</gene>
<comment type="caution">
    <text evidence="1">The sequence shown here is derived from an EMBL/GenBank/DDBJ whole genome shotgun (WGS) entry which is preliminary data.</text>
</comment>
<dbReference type="Proteomes" id="UP000093000">
    <property type="component" value="Unassembled WGS sequence"/>
</dbReference>
<dbReference type="EMBL" id="LUGH01001862">
    <property type="protein sequence ID" value="OBZ80671.1"/>
    <property type="molecule type" value="Genomic_DNA"/>
</dbReference>
<dbReference type="InParanoid" id="A0A1C7MUX8"/>
<evidence type="ECO:0000313" key="2">
    <source>
        <dbReference type="Proteomes" id="UP000093000"/>
    </source>
</evidence>
<reference evidence="1 2" key="1">
    <citation type="submission" date="2016-03" db="EMBL/GenBank/DDBJ databases">
        <title>Choanephora cucurbitarum.</title>
        <authorList>
            <person name="Min B."/>
            <person name="Park H."/>
            <person name="Park J.-H."/>
            <person name="Shin H.-D."/>
            <person name="Choi I.-G."/>
        </authorList>
    </citation>
    <scope>NUCLEOTIDE SEQUENCE [LARGE SCALE GENOMIC DNA]</scope>
    <source>
        <strain evidence="1 2">KUS-F28377</strain>
    </source>
</reference>